<dbReference type="SMART" id="SM00304">
    <property type="entry name" value="HAMP"/>
    <property type="match status" value="1"/>
</dbReference>
<evidence type="ECO:0000313" key="9">
    <source>
        <dbReference type="EMBL" id="WNR45983.1"/>
    </source>
</evidence>
<dbReference type="InterPro" id="IPR050640">
    <property type="entry name" value="Bact_2-comp_sensor_kinase"/>
</dbReference>
<keyword evidence="4" id="KW-0808">Transferase</keyword>
<keyword evidence="7" id="KW-1133">Transmembrane helix</keyword>
<dbReference type="InterPro" id="IPR036890">
    <property type="entry name" value="HATPase_C_sf"/>
</dbReference>
<dbReference type="InterPro" id="IPR010559">
    <property type="entry name" value="Sig_transdc_His_kin_internal"/>
</dbReference>
<gene>
    <name evidence="9" type="ORF">MJB10_07770</name>
</gene>
<evidence type="ECO:0000256" key="7">
    <source>
        <dbReference type="SAM" id="Phobius"/>
    </source>
</evidence>
<evidence type="ECO:0000256" key="1">
    <source>
        <dbReference type="ARBA" id="ARBA00004651"/>
    </source>
</evidence>
<dbReference type="PROSITE" id="PS50885">
    <property type="entry name" value="HAMP"/>
    <property type="match status" value="1"/>
</dbReference>
<evidence type="ECO:0000259" key="8">
    <source>
        <dbReference type="PROSITE" id="PS50885"/>
    </source>
</evidence>
<dbReference type="InterPro" id="IPR003594">
    <property type="entry name" value="HATPase_dom"/>
</dbReference>
<dbReference type="CDD" id="cd06225">
    <property type="entry name" value="HAMP"/>
    <property type="match status" value="1"/>
</dbReference>
<dbReference type="Gene3D" id="3.30.565.10">
    <property type="entry name" value="Histidine kinase-like ATPase, C-terminal domain"/>
    <property type="match status" value="1"/>
</dbReference>
<feature type="transmembrane region" description="Helical" evidence="7">
    <location>
        <begin position="286"/>
        <end position="306"/>
    </location>
</feature>
<evidence type="ECO:0000313" key="10">
    <source>
        <dbReference type="Proteomes" id="UP001304650"/>
    </source>
</evidence>
<dbReference type="AlphaFoldDB" id="A0AA96LRI5"/>
<evidence type="ECO:0000256" key="6">
    <source>
        <dbReference type="ARBA" id="ARBA00023136"/>
    </source>
</evidence>
<evidence type="ECO:0000256" key="5">
    <source>
        <dbReference type="ARBA" id="ARBA00022777"/>
    </source>
</evidence>
<evidence type="ECO:0000256" key="3">
    <source>
        <dbReference type="ARBA" id="ARBA00022553"/>
    </source>
</evidence>
<keyword evidence="6 7" id="KW-0472">Membrane</keyword>
<comment type="subcellular location">
    <subcellularLocation>
        <location evidence="1">Cell membrane</location>
        <topology evidence="1">Multi-pass membrane protein</topology>
    </subcellularLocation>
</comment>
<dbReference type="RefSeq" id="WP_314803203.1">
    <property type="nucleotide sequence ID" value="NZ_CP130319.1"/>
</dbReference>
<dbReference type="PANTHER" id="PTHR34220:SF7">
    <property type="entry name" value="SENSOR HISTIDINE KINASE YPDA"/>
    <property type="match status" value="1"/>
</dbReference>
<dbReference type="Pfam" id="PF06580">
    <property type="entry name" value="His_kinase"/>
    <property type="match status" value="1"/>
</dbReference>
<keyword evidence="7" id="KW-0812">Transmembrane</keyword>
<dbReference type="GO" id="GO:0005886">
    <property type="term" value="C:plasma membrane"/>
    <property type="evidence" value="ECO:0007669"/>
    <property type="project" value="UniProtKB-SubCell"/>
</dbReference>
<keyword evidence="2" id="KW-1003">Cell membrane</keyword>
<name>A0AA96LRI5_9BACL</name>
<evidence type="ECO:0000256" key="2">
    <source>
        <dbReference type="ARBA" id="ARBA00022475"/>
    </source>
</evidence>
<dbReference type="GO" id="GO:0000155">
    <property type="term" value="F:phosphorelay sensor kinase activity"/>
    <property type="evidence" value="ECO:0007669"/>
    <property type="project" value="InterPro"/>
</dbReference>
<dbReference type="Proteomes" id="UP001304650">
    <property type="component" value="Chromosome"/>
</dbReference>
<dbReference type="KEGG" id="proo:MJB10_07770"/>
<dbReference type="EMBL" id="CP130319">
    <property type="protein sequence ID" value="WNR45983.1"/>
    <property type="molecule type" value="Genomic_DNA"/>
</dbReference>
<protein>
    <submittedName>
        <fullName evidence="9">Histidine kinase</fullName>
    </submittedName>
</protein>
<dbReference type="SUPFAM" id="SSF158472">
    <property type="entry name" value="HAMP domain-like"/>
    <property type="match status" value="1"/>
</dbReference>
<keyword evidence="10" id="KW-1185">Reference proteome</keyword>
<feature type="domain" description="HAMP" evidence="8">
    <location>
        <begin position="307"/>
        <end position="359"/>
    </location>
</feature>
<organism evidence="9 10">
    <name type="scientific">Paenibacillus roseopurpureus</name>
    <dbReference type="NCBI Taxonomy" id="2918901"/>
    <lineage>
        <taxon>Bacteria</taxon>
        <taxon>Bacillati</taxon>
        <taxon>Bacillota</taxon>
        <taxon>Bacilli</taxon>
        <taxon>Bacillales</taxon>
        <taxon>Paenibacillaceae</taxon>
        <taxon>Paenibacillus</taxon>
    </lineage>
</organism>
<accession>A0AA96LRI5</accession>
<dbReference type="Pfam" id="PF02518">
    <property type="entry name" value="HATPase_c"/>
    <property type="match status" value="1"/>
</dbReference>
<reference evidence="9" key="1">
    <citation type="submission" date="2022-02" db="EMBL/GenBank/DDBJ databases">
        <title>Paenibacillus sp. MBLB1832 Whole Genome Shotgun Sequencing.</title>
        <authorList>
            <person name="Hwang C.Y."/>
            <person name="Cho E.-S."/>
            <person name="Seo M.-J."/>
        </authorList>
    </citation>
    <scope>NUCLEOTIDE SEQUENCE</scope>
    <source>
        <strain evidence="9">MBLB1832</strain>
    </source>
</reference>
<keyword evidence="3" id="KW-0597">Phosphoprotein</keyword>
<dbReference type="SUPFAM" id="SSF55874">
    <property type="entry name" value="ATPase domain of HSP90 chaperone/DNA topoisomerase II/histidine kinase"/>
    <property type="match status" value="1"/>
</dbReference>
<evidence type="ECO:0000256" key="4">
    <source>
        <dbReference type="ARBA" id="ARBA00022679"/>
    </source>
</evidence>
<dbReference type="InterPro" id="IPR003660">
    <property type="entry name" value="HAMP_dom"/>
</dbReference>
<sequence>MERKLRLNTFGKMLILLIVLLIPILLLFTYTNLVSNRVVKDVLQESNRNRLMFFTQQLNAEVSQLAVLGNLTGRDPSVQSLDFKSTFSPLEVNSLYTTIVQKLQLQSISSKWDNDIRIYYPHSNLLVTAQPNYTSGSEPFTPVPGNKWIYQTPPNGAPRFIRQSYEPYYVDTNPINALHITQVTFPAESLQTVLEQYNKTGNRGEVFLYQDGQLPIFSRKGSSAELGQLLEIVSKSKDKSFTNEVINLNKAQYLINAAPISSLEWIAVQVIPIAEVISPLNASRNLFYFTAALTVALGIIALLLLYRNVQIPIRELIHAVQRLRKGNYGIRVPVRSGMDFEYLFLSFNEMASEIQVLIENVYAEKLRSREATLKQLQAQINPHFLYNCLYYIMNVASLGEVDAVMAMSLNLGEYYRYTTRVEKTSATLKDEIKLVHNYLAIQNLRMKRLHYNVFIEADMEGLEVPRLLVQPLVENAVIHGLEPKVGDGYITLHGRRNGSFWQIAVEDNGVGMSIGAISRLSERLQNELEGDMGCGLWNVHQRLRIQYGDQAGLRIEARHKGGMRFVLQWPA</sequence>
<dbReference type="PANTHER" id="PTHR34220">
    <property type="entry name" value="SENSOR HISTIDINE KINASE YPDA"/>
    <property type="match status" value="1"/>
</dbReference>
<keyword evidence="5 9" id="KW-0418">Kinase</keyword>
<proteinExistence type="predicted"/>
<dbReference type="Gene3D" id="6.10.340.10">
    <property type="match status" value="1"/>
</dbReference>